<reference evidence="5 6" key="1">
    <citation type="submission" date="2018-08" db="EMBL/GenBank/DDBJ databases">
        <title>Genomic Encyclopedia of Archaeal and Bacterial Type Strains, Phase II (KMG-II): from individual species to whole genera.</title>
        <authorList>
            <person name="Goeker M."/>
        </authorList>
    </citation>
    <scope>NUCLEOTIDE SEQUENCE [LARGE SCALE GENOMIC DNA]</scope>
    <source>
        <strain evidence="3 6">DSM 17099</strain>
        <strain evidence="4 5">DSM 582</strain>
    </source>
</reference>
<dbReference type="InterPro" id="IPR010331">
    <property type="entry name" value="ExoD"/>
</dbReference>
<evidence type="ECO:0000313" key="3">
    <source>
        <dbReference type="EMBL" id="REF71575.1"/>
    </source>
</evidence>
<feature type="transmembrane region" description="Helical" evidence="2">
    <location>
        <begin position="172"/>
        <end position="189"/>
    </location>
</feature>
<evidence type="ECO:0000313" key="4">
    <source>
        <dbReference type="EMBL" id="REG33791.1"/>
    </source>
</evidence>
<feature type="transmembrane region" description="Helical" evidence="2">
    <location>
        <begin position="196"/>
        <end position="218"/>
    </location>
</feature>
<dbReference type="PIRSF" id="PIRSF033239">
    <property type="entry name" value="ExoD"/>
    <property type="match status" value="1"/>
</dbReference>
<dbReference type="PANTHER" id="PTHR41795:SF1">
    <property type="entry name" value="EXOPOLYSACCHARIDE SYNTHESIS PROTEIN"/>
    <property type="match status" value="1"/>
</dbReference>
<evidence type="ECO:0008006" key="7">
    <source>
        <dbReference type="Google" id="ProtNLM"/>
    </source>
</evidence>
<sequence length="226" mass="23911">MPAPGESPPTGDPGPAAGDRGPRPGHGPPRRRQHLSDVLTRIAGDAGRDRISVTDLLVLLEGRATAGLLLLFAFPNILPMPPGTSGILGLPLVYLSFQMMLGQRPWLPRFIAQRSLPRTEFAAILSRSAPFLVRAERLLSPRIPPLSAPLAVRLAGGLCLGLSVVLLLPIPLGNMLPALAIAILALGVLERDGLWIIAGSLLAVLAFALIWGVIWAFLRGLALLLA</sequence>
<dbReference type="Proteomes" id="UP000256941">
    <property type="component" value="Unassembled WGS sequence"/>
</dbReference>
<feature type="compositionally biased region" description="Pro residues" evidence="1">
    <location>
        <begin position="1"/>
        <end position="12"/>
    </location>
</feature>
<name>A0A3E0BJ20_PARVE</name>
<evidence type="ECO:0000256" key="2">
    <source>
        <dbReference type="SAM" id="Phobius"/>
    </source>
</evidence>
<dbReference type="Proteomes" id="UP000256794">
    <property type="component" value="Unassembled WGS sequence"/>
</dbReference>
<evidence type="ECO:0000313" key="5">
    <source>
        <dbReference type="Proteomes" id="UP000256794"/>
    </source>
</evidence>
<keyword evidence="2" id="KW-0812">Transmembrane</keyword>
<dbReference type="PANTHER" id="PTHR41795">
    <property type="entry name" value="EXOPOLYSACCHARIDE SYNTHESIS PROTEIN"/>
    <property type="match status" value="1"/>
</dbReference>
<dbReference type="Pfam" id="PF06055">
    <property type="entry name" value="ExoD"/>
    <property type="match status" value="1"/>
</dbReference>
<dbReference type="OrthoDB" id="8550083at2"/>
<dbReference type="AlphaFoldDB" id="A0A3E0BJ20"/>
<proteinExistence type="predicted"/>
<accession>A0A3D9XMA6</accession>
<keyword evidence="2" id="KW-1133">Transmembrane helix</keyword>
<feature type="region of interest" description="Disordered" evidence="1">
    <location>
        <begin position="1"/>
        <end position="34"/>
    </location>
</feature>
<organism evidence="3 6">
    <name type="scientific">Paracoccus versutus</name>
    <name type="common">Thiobacillus versutus</name>
    <dbReference type="NCBI Taxonomy" id="34007"/>
    <lineage>
        <taxon>Bacteria</taxon>
        <taxon>Pseudomonadati</taxon>
        <taxon>Pseudomonadota</taxon>
        <taxon>Alphaproteobacteria</taxon>
        <taxon>Rhodobacterales</taxon>
        <taxon>Paracoccaceae</taxon>
        <taxon>Paracoccus</taxon>
    </lineage>
</organism>
<protein>
    <recommendedName>
        <fullName evidence="7">Exopolysaccharide biosynthesis protein</fullName>
    </recommendedName>
</protein>
<dbReference type="RefSeq" id="WP_084197434.1">
    <property type="nucleotide sequence ID" value="NZ_CP035287.1"/>
</dbReference>
<accession>A0A3E0BJ20</accession>
<keyword evidence="2" id="KW-0472">Membrane</keyword>
<gene>
    <name evidence="4" type="ORF">ATH84_104126</name>
    <name evidence="3" type="ORF">BDD41_0030</name>
</gene>
<comment type="caution">
    <text evidence="3">The sequence shown here is derived from an EMBL/GenBank/DDBJ whole genome shotgun (WGS) entry which is preliminary data.</text>
</comment>
<evidence type="ECO:0000313" key="6">
    <source>
        <dbReference type="Proteomes" id="UP000256941"/>
    </source>
</evidence>
<dbReference type="EMBL" id="QUMX01000041">
    <property type="protein sequence ID" value="REG33791.1"/>
    <property type="molecule type" value="Genomic_DNA"/>
</dbReference>
<evidence type="ECO:0000256" key="1">
    <source>
        <dbReference type="SAM" id="MobiDB-lite"/>
    </source>
</evidence>
<keyword evidence="5" id="KW-1185">Reference proteome</keyword>
<dbReference type="EMBL" id="QTUJ01000001">
    <property type="protein sequence ID" value="REF71575.1"/>
    <property type="molecule type" value="Genomic_DNA"/>
</dbReference>